<keyword evidence="3" id="KW-1185">Reference proteome</keyword>
<organism evidence="2 3">
    <name type="scientific">Vibrio diazotrophicus</name>
    <dbReference type="NCBI Taxonomy" id="685"/>
    <lineage>
        <taxon>Bacteria</taxon>
        <taxon>Pseudomonadati</taxon>
        <taxon>Pseudomonadota</taxon>
        <taxon>Gammaproteobacteria</taxon>
        <taxon>Vibrionales</taxon>
        <taxon>Vibrionaceae</taxon>
        <taxon>Vibrio</taxon>
    </lineage>
</organism>
<gene>
    <name evidence="2" type="ORF">C1O25_14860</name>
</gene>
<dbReference type="SUPFAM" id="SSF56349">
    <property type="entry name" value="DNA breaking-rejoining enzymes"/>
    <property type="match status" value="1"/>
</dbReference>
<sequence length="410" mass="47695">MQRINDKTHNKHWIYLDDNDVPLLLPCLYNRYTTLNGQSVVHEKGKNSETQQYDFKFKEIDIGEDAQYVRGEKLGVFLEWLEDYAKNSGPPLLTLDNHTALPVEYMNTFINDHLIHTMGASEVVANRAVMSLSSYYNWLSYFFDTPYKKIFIYSENREIVRSNNKSKLIIKYLLPAARELIYRNCSTLLSEITLRNGGQLGCRTCENQGFYLEDFKADGSTQKGLFSLFKDMADNPDKYEFEYHLASFHAKYGTARKLYIERSHLELMKRYYYLERPKTECNQLLVSNSRNDSRGKVVSKRFGSDVFADVVKKIRQLMQENPEAYSGYQELDKALSYHHLRHSFGTDIFYEGCQKAKKSSESITTESAVYIETARRLGHKVDSNYSNQTTKVYIHACGQREQLLKKVVHG</sequence>
<comment type="caution">
    <text evidence="2">The sequence shown here is derived from an EMBL/GenBank/DDBJ whole genome shotgun (WGS) entry which is preliminary data.</text>
</comment>
<dbReference type="InterPro" id="IPR013762">
    <property type="entry name" value="Integrase-like_cat_sf"/>
</dbReference>
<dbReference type="InterPro" id="IPR011010">
    <property type="entry name" value="DNA_brk_join_enz"/>
</dbReference>
<dbReference type="RefSeq" id="WP_102968975.1">
    <property type="nucleotide sequence ID" value="NZ_POSM01000022.1"/>
</dbReference>
<accession>A0ABX4W809</accession>
<keyword evidence="1" id="KW-0233">DNA recombination</keyword>
<reference evidence="2 3" key="1">
    <citation type="submission" date="2018-01" db="EMBL/GenBank/DDBJ databases">
        <title>Draft genome sequences of six Vibrio diazotrophicus strains isolated from deep-sea sediments of the Baltic Sea.</title>
        <authorList>
            <person name="Castillo D."/>
            <person name="Vandieken V."/>
            <person name="Chiang O."/>
            <person name="Middelboe M."/>
        </authorList>
    </citation>
    <scope>NUCLEOTIDE SEQUENCE [LARGE SCALE GENOMIC DNA]</scope>
    <source>
        <strain evidence="2 3">65.10M</strain>
    </source>
</reference>
<evidence type="ECO:0000313" key="3">
    <source>
        <dbReference type="Proteomes" id="UP000236547"/>
    </source>
</evidence>
<evidence type="ECO:0000313" key="2">
    <source>
        <dbReference type="EMBL" id="PNH99898.1"/>
    </source>
</evidence>
<protein>
    <recommendedName>
        <fullName evidence="4">Integrase</fullName>
    </recommendedName>
</protein>
<proteinExistence type="predicted"/>
<dbReference type="Gene3D" id="1.10.443.10">
    <property type="entry name" value="Intergrase catalytic core"/>
    <property type="match status" value="1"/>
</dbReference>
<dbReference type="Proteomes" id="UP000236547">
    <property type="component" value="Unassembled WGS sequence"/>
</dbReference>
<name>A0ABX4W809_VIBDI</name>
<dbReference type="EMBL" id="POSM01000022">
    <property type="protein sequence ID" value="PNH99898.1"/>
    <property type="molecule type" value="Genomic_DNA"/>
</dbReference>
<evidence type="ECO:0000256" key="1">
    <source>
        <dbReference type="ARBA" id="ARBA00023172"/>
    </source>
</evidence>
<evidence type="ECO:0008006" key="4">
    <source>
        <dbReference type="Google" id="ProtNLM"/>
    </source>
</evidence>